<feature type="domain" description="Cgl0159-like" evidence="2">
    <location>
        <begin position="57"/>
        <end position="307"/>
    </location>
</feature>
<dbReference type="InterPro" id="IPR013785">
    <property type="entry name" value="Aldolase_TIM"/>
</dbReference>
<evidence type="ECO:0000256" key="1">
    <source>
        <dbReference type="SAM" id="MobiDB-lite"/>
    </source>
</evidence>
<dbReference type="Proteomes" id="UP001501195">
    <property type="component" value="Unassembled WGS sequence"/>
</dbReference>
<feature type="compositionally biased region" description="Basic and acidic residues" evidence="1">
    <location>
        <begin position="21"/>
        <end position="33"/>
    </location>
</feature>
<name>A0ABP9H9E8_9ACTN</name>
<keyword evidence="4" id="KW-1185">Reference proteome</keyword>
<comment type="caution">
    <text evidence="3">The sequence shown here is derived from an EMBL/GenBank/DDBJ whole genome shotgun (WGS) entry which is preliminary data.</text>
</comment>
<accession>A0ABP9H9E8</accession>
<sequence length="311" mass="33185">MPETNAPVLTPPAPAAVPSEFARDHAEVSEIRARHPERIGELARARRRRHSLLPPDGRLMVVAADHPARGANGVGGRPMAMASRTELLERLRVALADPGVDGLLGSADIIEDLTLMGALEDKVVFGSMNRGGLQGACFELDDRFTGYDAQAIADMNLDGGKFLTRIALDDPGTLPTLTASADAISELAARRLVAMIEPFWSRREGGRVVHDLTADGVVKSVNVAQALGRTTAWTWLKLPVVDDMERVMEATTLPTLLLGGDPATAPEETFATWQKALALPSVRGLTVGRTLLYPPDDDVAGAVRTAASLVH</sequence>
<protein>
    <submittedName>
        <fullName evidence="3">Aldolase</fullName>
    </submittedName>
</protein>
<dbReference type="InterPro" id="IPR054574">
    <property type="entry name" value="Cgl0159_dom"/>
</dbReference>
<evidence type="ECO:0000313" key="4">
    <source>
        <dbReference type="Proteomes" id="UP001501195"/>
    </source>
</evidence>
<dbReference type="SUPFAM" id="SSF51569">
    <property type="entry name" value="Aldolase"/>
    <property type="match status" value="1"/>
</dbReference>
<gene>
    <name evidence="3" type="ORF">GCM10023225_04920</name>
</gene>
<dbReference type="Pfam" id="PF22649">
    <property type="entry name" value="Cgl0159"/>
    <property type="match status" value="1"/>
</dbReference>
<reference evidence="4" key="1">
    <citation type="journal article" date="2019" name="Int. J. Syst. Evol. Microbiol.">
        <title>The Global Catalogue of Microorganisms (GCM) 10K type strain sequencing project: providing services to taxonomists for standard genome sequencing and annotation.</title>
        <authorList>
            <consortium name="The Broad Institute Genomics Platform"/>
            <consortium name="The Broad Institute Genome Sequencing Center for Infectious Disease"/>
            <person name="Wu L."/>
            <person name="Ma J."/>
        </authorList>
    </citation>
    <scope>NUCLEOTIDE SEQUENCE [LARGE SCALE GENOMIC DNA]</scope>
    <source>
        <strain evidence="4">JCM 18126</strain>
    </source>
</reference>
<feature type="region of interest" description="Disordered" evidence="1">
    <location>
        <begin position="1"/>
        <end position="33"/>
    </location>
</feature>
<dbReference type="EMBL" id="BAABIL010000053">
    <property type="protein sequence ID" value="GAA4964815.1"/>
    <property type="molecule type" value="Genomic_DNA"/>
</dbReference>
<evidence type="ECO:0000259" key="2">
    <source>
        <dbReference type="Pfam" id="PF22649"/>
    </source>
</evidence>
<proteinExistence type="predicted"/>
<dbReference type="Gene3D" id="3.20.20.70">
    <property type="entry name" value="Aldolase class I"/>
    <property type="match status" value="1"/>
</dbReference>
<evidence type="ECO:0000313" key="3">
    <source>
        <dbReference type="EMBL" id="GAA4964815.1"/>
    </source>
</evidence>
<organism evidence="3 4">
    <name type="scientific">Kineococcus glutinatus</name>
    <dbReference type="NCBI Taxonomy" id="1070872"/>
    <lineage>
        <taxon>Bacteria</taxon>
        <taxon>Bacillati</taxon>
        <taxon>Actinomycetota</taxon>
        <taxon>Actinomycetes</taxon>
        <taxon>Kineosporiales</taxon>
        <taxon>Kineosporiaceae</taxon>
        <taxon>Kineococcus</taxon>
    </lineage>
</organism>